<reference evidence="3" key="1">
    <citation type="submission" date="2018-01" db="EMBL/GenBank/DDBJ databases">
        <title>An insight into the sialome of Amazonian anophelines.</title>
        <authorList>
            <person name="Ribeiro J.M."/>
            <person name="Scarpassa V."/>
            <person name="Calvo E."/>
        </authorList>
    </citation>
    <scope>NUCLEOTIDE SEQUENCE</scope>
</reference>
<feature type="compositionally biased region" description="Polar residues" evidence="1">
    <location>
        <begin position="78"/>
        <end position="88"/>
    </location>
</feature>
<accession>A0A2M4DK03</accession>
<dbReference type="EMBL" id="GGFL01013340">
    <property type="protein sequence ID" value="MBW77518.1"/>
    <property type="molecule type" value="Transcribed_RNA"/>
</dbReference>
<feature type="chain" id="PRO_5014798707" evidence="2">
    <location>
        <begin position="22"/>
        <end position="88"/>
    </location>
</feature>
<sequence>MFLSLSLSLSLSFLFLFISLSNRPAPWSMLVFRCEPILHRLRQRADDRSAEGRNQLPEVGMAEPTRPTAAHTGAENGASRSVFLSSFC</sequence>
<protein>
    <submittedName>
        <fullName evidence="3">Putative secreted protein</fullName>
    </submittedName>
</protein>
<evidence type="ECO:0000256" key="1">
    <source>
        <dbReference type="SAM" id="MobiDB-lite"/>
    </source>
</evidence>
<feature type="region of interest" description="Disordered" evidence="1">
    <location>
        <begin position="44"/>
        <end position="88"/>
    </location>
</feature>
<evidence type="ECO:0000313" key="3">
    <source>
        <dbReference type="EMBL" id="MBW77518.1"/>
    </source>
</evidence>
<name>A0A2M4DK03_ANODA</name>
<feature type="signal peptide" evidence="2">
    <location>
        <begin position="1"/>
        <end position="21"/>
    </location>
</feature>
<evidence type="ECO:0000256" key="2">
    <source>
        <dbReference type="SAM" id="SignalP"/>
    </source>
</evidence>
<proteinExistence type="predicted"/>
<dbReference type="AlphaFoldDB" id="A0A2M4DK03"/>
<keyword evidence="2" id="KW-0732">Signal</keyword>
<organism evidence="3">
    <name type="scientific">Anopheles darlingi</name>
    <name type="common">Mosquito</name>
    <dbReference type="NCBI Taxonomy" id="43151"/>
    <lineage>
        <taxon>Eukaryota</taxon>
        <taxon>Metazoa</taxon>
        <taxon>Ecdysozoa</taxon>
        <taxon>Arthropoda</taxon>
        <taxon>Hexapoda</taxon>
        <taxon>Insecta</taxon>
        <taxon>Pterygota</taxon>
        <taxon>Neoptera</taxon>
        <taxon>Endopterygota</taxon>
        <taxon>Diptera</taxon>
        <taxon>Nematocera</taxon>
        <taxon>Culicoidea</taxon>
        <taxon>Culicidae</taxon>
        <taxon>Anophelinae</taxon>
        <taxon>Anopheles</taxon>
    </lineage>
</organism>